<feature type="region of interest" description="Disordered" evidence="1">
    <location>
        <begin position="1"/>
        <end position="34"/>
    </location>
</feature>
<sequence>MSLSSESNARNKTKKSSTTSSNIQPSSSARLGYALNPDGSVQDARKILWCDINEQIPLDPGCAVNAGGTLKDPGQNGFHDPNDDVPSNMSLNLYLDLEAADDNDNNDENEEEGDDRFVIYDQDLVEDVSGHARRNLEDDGHDGFLAGFKKRWVSSHCTQKSDDGLRVIQLGNFHYMEDPIPPKEGDWELWEVPVRLGSEYLTMKWIFECMFGMLNDLLAFMKFWAPWSAFAHKEGLGHVYIEAWEWADAVAVCKRMPAYVQCVNEKTQYLDIVLVPHICYFSKSSPLQLPRSRVLPALFNPNEAIATSGSENLFVDNSNTMLTHFKYCQEYRDTTHCYYHYHYCFDSSGFLLTTISPADYHHIPVYPLVDEIHLFLNSPVILSPTKLWLFCAAAARELKERDHVKVVGMTHAGSIGVMKALTPTHAYVYLLGSLETVYLPLNLLRRYFKVGDLVCVTSGPDLGYIGFIVHINKEEFTATVYDPFCFGYSVNDHLKLKPVNVPILFIQFSFIVPQLGKIPRDPNTNVKIAKMQDSRFDHLEKLSVIVTKGPFKGCFGTVISVSQLGIAQIEMLTMSIHTSRLQQVKIQSLAPNCTLTLYVHDQTPFSFSERDKDEWYQVNKDNVLEYTAHFVPNFKSLLPSCNHPKMPEPEAPRPLDGENSLWVPGAMDKNFPQPLPEQPLIHEHSPLPIVMVQAALAVKLLISMI</sequence>
<dbReference type="Proteomes" id="UP000559027">
    <property type="component" value="Unassembled WGS sequence"/>
</dbReference>
<dbReference type="SUPFAM" id="SSF50104">
    <property type="entry name" value="Translation proteins SH3-like domain"/>
    <property type="match status" value="1"/>
</dbReference>
<feature type="compositionally biased region" description="Low complexity" evidence="1">
    <location>
        <begin position="16"/>
        <end position="28"/>
    </location>
</feature>
<dbReference type="Gene3D" id="3.30.70.940">
    <property type="entry name" value="NusG, N-terminal domain"/>
    <property type="match status" value="1"/>
</dbReference>
<dbReference type="GO" id="GO:0006354">
    <property type="term" value="P:DNA-templated transcription elongation"/>
    <property type="evidence" value="ECO:0007669"/>
    <property type="project" value="InterPro"/>
</dbReference>
<evidence type="ECO:0000313" key="3">
    <source>
        <dbReference type="EMBL" id="KAF5347103.1"/>
    </source>
</evidence>
<protein>
    <recommendedName>
        <fullName evidence="2">KOW domain-containing protein</fullName>
    </recommendedName>
</protein>
<dbReference type="InterPro" id="IPR008991">
    <property type="entry name" value="Translation_prot_SH3-like_sf"/>
</dbReference>
<reference evidence="3 4" key="1">
    <citation type="journal article" date="2020" name="ISME J.">
        <title>Uncovering the hidden diversity of litter-decomposition mechanisms in mushroom-forming fungi.</title>
        <authorList>
            <person name="Floudas D."/>
            <person name="Bentzer J."/>
            <person name="Ahren D."/>
            <person name="Johansson T."/>
            <person name="Persson P."/>
            <person name="Tunlid A."/>
        </authorList>
    </citation>
    <scope>NUCLEOTIDE SEQUENCE [LARGE SCALE GENOMIC DNA]</scope>
    <source>
        <strain evidence="3 4">CBS 146.42</strain>
    </source>
</reference>
<organism evidence="3 4">
    <name type="scientific">Leucocoprinus leucothites</name>
    <dbReference type="NCBI Taxonomy" id="201217"/>
    <lineage>
        <taxon>Eukaryota</taxon>
        <taxon>Fungi</taxon>
        <taxon>Dikarya</taxon>
        <taxon>Basidiomycota</taxon>
        <taxon>Agaricomycotina</taxon>
        <taxon>Agaricomycetes</taxon>
        <taxon>Agaricomycetidae</taxon>
        <taxon>Agaricales</taxon>
        <taxon>Agaricineae</taxon>
        <taxon>Agaricaceae</taxon>
        <taxon>Leucocoprinus</taxon>
    </lineage>
</organism>
<feature type="domain" description="KOW" evidence="2">
    <location>
        <begin position="537"/>
        <end position="564"/>
    </location>
</feature>
<dbReference type="SMART" id="SM00739">
    <property type="entry name" value="KOW"/>
    <property type="match status" value="3"/>
</dbReference>
<accession>A0A8H5CT25</accession>
<feature type="compositionally biased region" description="Polar residues" evidence="1">
    <location>
        <begin position="1"/>
        <end position="10"/>
    </location>
</feature>
<evidence type="ECO:0000259" key="2">
    <source>
        <dbReference type="SMART" id="SM00739"/>
    </source>
</evidence>
<dbReference type="InterPro" id="IPR005824">
    <property type="entry name" value="KOW"/>
</dbReference>
<keyword evidence="4" id="KW-1185">Reference proteome</keyword>
<gene>
    <name evidence="3" type="ORF">D9756_010955</name>
</gene>
<evidence type="ECO:0000313" key="4">
    <source>
        <dbReference type="Proteomes" id="UP000559027"/>
    </source>
</evidence>
<name>A0A8H5CT25_9AGAR</name>
<feature type="domain" description="KOW" evidence="2">
    <location>
        <begin position="397"/>
        <end position="424"/>
    </location>
</feature>
<dbReference type="InterPro" id="IPR036735">
    <property type="entry name" value="NGN_dom_sf"/>
</dbReference>
<evidence type="ECO:0000256" key="1">
    <source>
        <dbReference type="SAM" id="MobiDB-lite"/>
    </source>
</evidence>
<dbReference type="EMBL" id="JAACJO010000027">
    <property type="protein sequence ID" value="KAF5347103.1"/>
    <property type="molecule type" value="Genomic_DNA"/>
</dbReference>
<dbReference type="AlphaFoldDB" id="A0A8H5CT25"/>
<dbReference type="OrthoDB" id="3121505at2759"/>
<feature type="domain" description="KOW" evidence="2">
    <location>
        <begin position="447"/>
        <end position="474"/>
    </location>
</feature>
<proteinExistence type="predicted"/>
<comment type="caution">
    <text evidence="3">The sequence shown here is derived from an EMBL/GenBank/DDBJ whole genome shotgun (WGS) entry which is preliminary data.</text>
</comment>